<sequence length="88" mass="9843">MKRRIIMKLPWRVRNIEVGIVSYQELASHRARQQSISGRSSGKGSTALASDLPVGVSQDDISISHVLSVFLEEQSVDASFDNFRIAWL</sequence>
<reference evidence="1 2" key="1">
    <citation type="submission" date="2018-06" db="EMBL/GenBank/DDBJ databases">
        <title>Whole genome sequencing of Candida tropicalis (genome annotated by CSBL at Korea University).</title>
        <authorList>
            <person name="Ahn J."/>
        </authorList>
    </citation>
    <scope>NUCLEOTIDE SEQUENCE [LARGE SCALE GENOMIC DNA]</scope>
    <source>
        <strain evidence="1 2">ATCC 20962</strain>
    </source>
</reference>
<evidence type="ECO:0000313" key="1">
    <source>
        <dbReference type="EMBL" id="RCK65806.1"/>
    </source>
</evidence>
<proteinExistence type="predicted"/>
<comment type="caution">
    <text evidence="1">The sequence shown here is derived from an EMBL/GenBank/DDBJ whole genome shotgun (WGS) entry which is preliminary data.</text>
</comment>
<organism evidence="1 2">
    <name type="scientific">Candida viswanathii</name>
    <dbReference type="NCBI Taxonomy" id="5486"/>
    <lineage>
        <taxon>Eukaryota</taxon>
        <taxon>Fungi</taxon>
        <taxon>Dikarya</taxon>
        <taxon>Ascomycota</taxon>
        <taxon>Saccharomycotina</taxon>
        <taxon>Pichiomycetes</taxon>
        <taxon>Debaryomycetaceae</taxon>
        <taxon>Candida/Lodderomyces clade</taxon>
        <taxon>Candida</taxon>
    </lineage>
</organism>
<keyword evidence="2" id="KW-1185">Reference proteome</keyword>
<protein>
    <submittedName>
        <fullName evidence="1">Uncharacterized protein</fullName>
    </submittedName>
</protein>
<name>A0A367YIU2_9ASCO</name>
<gene>
    <name evidence="1" type="ORF">Cantr_01627</name>
</gene>
<dbReference type="OrthoDB" id="310853at2759"/>
<evidence type="ECO:0000313" key="2">
    <source>
        <dbReference type="Proteomes" id="UP000253472"/>
    </source>
</evidence>
<dbReference type="Proteomes" id="UP000253472">
    <property type="component" value="Unassembled WGS sequence"/>
</dbReference>
<dbReference type="AlphaFoldDB" id="A0A367YIU2"/>
<dbReference type="EMBL" id="QLNQ01000019">
    <property type="protein sequence ID" value="RCK65806.1"/>
    <property type="molecule type" value="Genomic_DNA"/>
</dbReference>
<accession>A0A367YIU2</accession>